<dbReference type="PANTHER" id="PTHR46910:SF12">
    <property type="entry name" value="REGULATORY PROTEIN CAT8"/>
    <property type="match status" value="1"/>
</dbReference>
<dbReference type="CDD" id="cd12148">
    <property type="entry name" value="fungal_TF_MHR"/>
    <property type="match status" value="1"/>
</dbReference>
<evidence type="ECO:0000313" key="5">
    <source>
        <dbReference type="Proteomes" id="UP000622797"/>
    </source>
</evidence>
<dbReference type="GO" id="GO:0008270">
    <property type="term" value="F:zinc ion binding"/>
    <property type="evidence" value="ECO:0007669"/>
    <property type="project" value="InterPro"/>
</dbReference>
<reference evidence="4" key="2">
    <citation type="submission" date="2020-05" db="EMBL/GenBank/DDBJ databases">
        <authorList>
            <person name="Kim H.-S."/>
            <person name="Proctor R.H."/>
            <person name="Brown D.W."/>
        </authorList>
    </citation>
    <scope>NUCLEOTIDE SEQUENCE</scope>
    <source>
        <strain evidence="4">NRRL 20472</strain>
    </source>
</reference>
<dbReference type="GO" id="GO:0006351">
    <property type="term" value="P:DNA-templated transcription"/>
    <property type="evidence" value="ECO:0007669"/>
    <property type="project" value="InterPro"/>
</dbReference>
<gene>
    <name evidence="4" type="ORF">FSARC_13328</name>
</gene>
<protein>
    <recommendedName>
        <fullName evidence="3">Xylanolytic transcriptional activator regulatory domain-containing protein</fullName>
    </recommendedName>
</protein>
<feature type="domain" description="Xylanolytic transcriptional activator regulatory" evidence="3">
    <location>
        <begin position="115"/>
        <end position="294"/>
    </location>
</feature>
<dbReference type="InterPro" id="IPR050987">
    <property type="entry name" value="AtrR-like"/>
</dbReference>
<dbReference type="Pfam" id="PF04082">
    <property type="entry name" value="Fungal_trans"/>
    <property type="match status" value="1"/>
</dbReference>
<keyword evidence="5" id="KW-1185">Reference proteome</keyword>
<accession>A0A8H4WTQ9</accession>
<name>A0A8H4WTQ9_9HYPO</name>
<dbReference type="PANTHER" id="PTHR46910">
    <property type="entry name" value="TRANSCRIPTION FACTOR PDR1"/>
    <property type="match status" value="1"/>
</dbReference>
<feature type="region of interest" description="Disordered" evidence="2">
    <location>
        <begin position="1"/>
        <end position="33"/>
    </location>
</feature>
<dbReference type="AlphaFoldDB" id="A0A8H4WTQ9"/>
<sequence>MGNNRQTPTTPTDTIIIGDDISSPPLSTPATDSASKHVAPLLQDVQDTTAYFARQEMGWELGTDSIAFLESIFTQNYDFDIMSNISPREASREAENYLSPYSISGIGLSTLNTAIEAYFDLASLALPILSRETFMADYKSHRASASLVYAVACRGCPFTSTPQKLVVQQQLASQFREQFLHARLAAENDRSIRLDDLEALALMTEFPYGTAGNTTTSLHSQLGNLFLTHDSLVLMTIQYQILGQAYLPDGSSEPLHGAGDRKRLLFWHVYGMDAFRTLDQNVPSRIRDNQADLPEKPEHEERTYLDCILSLAIVARRIQQALWSSKVGIESTLHDEVANLYSQLAEWRRTLPFHLQSFNKNEKGLESSRPYTVQPAVLLFLEHNCYLQVEACASKCGIHKLTSLEAVMLNHLIEYESLKTTKRIIDNLPRLQSQRIHRVTSTENTGYSLIDLVPSILRNICAGTCYWLSDRGKRLLSGDMPICAAGVEINGGESCTKRNIVKAAGSFMRGAVTLRDAVETARSHQDTLAMLEQLDEQIFSLKQIAEDVDNA</sequence>
<comment type="caution">
    <text evidence="4">The sequence shown here is derived from an EMBL/GenBank/DDBJ whole genome shotgun (WGS) entry which is preliminary data.</text>
</comment>
<evidence type="ECO:0000256" key="1">
    <source>
        <dbReference type="ARBA" id="ARBA00023242"/>
    </source>
</evidence>
<organism evidence="4 5">
    <name type="scientific">Fusarium sarcochroum</name>
    <dbReference type="NCBI Taxonomy" id="1208366"/>
    <lineage>
        <taxon>Eukaryota</taxon>
        <taxon>Fungi</taxon>
        <taxon>Dikarya</taxon>
        <taxon>Ascomycota</taxon>
        <taxon>Pezizomycotina</taxon>
        <taxon>Sordariomycetes</taxon>
        <taxon>Hypocreomycetidae</taxon>
        <taxon>Hypocreales</taxon>
        <taxon>Nectriaceae</taxon>
        <taxon>Fusarium</taxon>
        <taxon>Fusarium lateritium species complex</taxon>
    </lineage>
</organism>
<dbReference type="GO" id="GO:0003677">
    <property type="term" value="F:DNA binding"/>
    <property type="evidence" value="ECO:0007669"/>
    <property type="project" value="InterPro"/>
</dbReference>
<keyword evidence="1" id="KW-0539">Nucleus</keyword>
<feature type="compositionally biased region" description="Low complexity" evidence="2">
    <location>
        <begin position="7"/>
        <end position="25"/>
    </location>
</feature>
<reference evidence="4" key="1">
    <citation type="journal article" date="2020" name="BMC Genomics">
        <title>Correction to: Identification and distribution of gene clusters required for synthesis of sphingolipid metabolism inhibitors in diverse species of the filamentous fungus Fusarium.</title>
        <authorList>
            <person name="Kim H.S."/>
            <person name="Lohmar J.M."/>
            <person name="Busman M."/>
            <person name="Brown D.W."/>
            <person name="Naumann T.A."/>
            <person name="Divon H.H."/>
            <person name="Lysoe E."/>
            <person name="Uhlig S."/>
            <person name="Proctor R.H."/>
        </authorList>
    </citation>
    <scope>NUCLEOTIDE SEQUENCE</scope>
    <source>
        <strain evidence="4">NRRL 20472</strain>
    </source>
</reference>
<dbReference type="OrthoDB" id="4764644at2759"/>
<dbReference type="Proteomes" id="UP000622797">
    <property type="component" value="Unassembled WGS sequence"/>
</dbReference>
<dbReference type="InterPro" id="IPR007219">
    <property type="entry name" value="XnlR_reg_dom"/>
</dbReference>
<evidence type="ECO:0000256" key="2">
    <source>
        <dbReference type="SAM" id="MobiDB-lite"/>
    </source>
</evidence>
<evidence type="ECO:0000313" key="4">
    <source>
        <dbReference type="EMBL" id="KAF4949967.1"/>
    </source>
</evidence>
<evidence type="ECO:0000259" key="3">
    <source>
        <dbReference type="Pfam" id="PF04082"/>
    </source>
</evidence>
<dbReference type="GO" id="GO:0003700">
    <property type="term" value="F:DNA-binding transcription factor activity"/>
    <property type="evidence" value="ECO:0007669"/>
    <property type="project" value="InterPro"/>
</dbReference>
<dbReference type="EMBL" id="JABEXW010000988">
    <property type="protein sequence ID" value="KAF4949967.1"/>
    <property type="molecule type" value="Genomic_DNA"/>
</dbReference>
<proteinExistence type="predicted"/>